<reference evidence="2 3" key="1">
    <citation type="submission" date="2023-09" db="EMBL/GenBank/DDBJ databases">
        <title>Novel taxa isolated from Blanes Bay.</title>
        <authorList>
            <person name="Rey-Velasco X."/>
            <person name="Lucena T."/>
        </authorList>
    </citation>
    <scope>NUCLEOTIDE SEQUENCE [LARGE SCALE GENOMIC DNA]</scope>
    <source>
        <strain evidence="2 3">S356</strain>
    </source>
</reference>
<evidence type="ECO:0000313" key="2">
    <source>
        <dbReference type="EMBL" id="MDT7832181.1"/>
    </source>
</evidence>
<comment type="caution">
    <text evidence="2">The sequence shown here is derived from an EMBL/GenBank/DDBJ whole genome shotgun (WGS) entry which is preliminary data.</text>
</comment>
<dbReference type="RefSeq" id="WP_349241431.1">
    <property type="nucleotide sequence ID" value="NZ_JAVTTO010000002.1"/>
</dbReference>
<keyword evidence="3" id="KW-1185">Reference proteome</keyword>
<evidence type="ECO:0000313" key="3">
    <source>
        <dbReference type="Proteomes" id="UP001257277"/>
    </source>
</evidence>
<feature type="transmembrane region" description="Helical" evidence="1">
    <location>
        <begin position="73"/>
        <end position="92"/>
    </location>
</feature>
<keyword evidence="1" id="KW-0812">Transmembrane</keyword>
<dbReference type="Proteomes" id="UP001257277">
    <property type="component" value="Unassembled WGS sequence"/>
</dbReference>
<evidence type="ECO:0000256" key="1">
    <source>
        <dbReference type="SAM" id="Phobius"/>
    </source>
</evidence>
<proteinExistence type="predicted"/>
<keyword evidence="1" id="KW-0472">Membrane</keyword>
<keyword evidence="1" id="KW-1133">Transmembrane helix</keyword>
<protein>
    <submittedName>
        <fullName evidence="2">Uncharacterized protein</fullName>
    </submittedName>
</protein>
<gene>
    <name evidence="2" type="ORF">RQM59_07295</name>
</gene>
<dbReference type="EMBL" id="JAVTTO010000002">
    <property type="protein sequence ID" value="MDT7832181.1"/>
    <property type="molecule type" value="Genomic_DNA"/>
</dbReference>
<name>A0ABU3LEP0_9FLAO</name>
<organism evidence="2 3">
    <name type="scientific">Asprobacillus argus</name>
    <dbReference type="NCBI Taxonomy" id="3076534"/>
    <lineage>
        <taxon>Bacteria</taxon>
        <taxon>Pseudomonadati</taxon>
        <taxon>Bacteroidota</taxon>
        <taxon>Flavobacteriia</taxon>
        <taxon>Flavobacteriales</taxon>
        <taxon>Flavobacteriaceae</taxon>
        <taxon>Asprobacillus</taxon>
    </lineage>
</organism>
<sequence length="93" mass="11177">MDGWGSLTMLIKRQEAAKFRKAVLRADLKNRKESYLQDAYTIKDEFNFPEVSELEMKKIKETIRRNYRRQRKIQFLFSITLLSAIVYVLFLIL</sequence>
<accession>A0ABU3LEP0</accession>